<reference evidence="3" key="1">
    <citation type="submission" date="2022-12" db="EMBL/GenBank/DDBJ databases">
        <authorList>
            <person name="Wang J."/>
        </authorList>
    </citation>
    <scope>NUCLEOTIDE SEQUENCE</scope>
    <source>
        <strain evidence="3">HY-42-06</strain>
    </source>
</reference>
<name>A0ABT4CJB1_9CLOT</name>
<dbReference type="CDD" id="cd01948">
    <property type="entry name" value="EAL"/>
    <property type="match status" value="1"/>
</dbReference>
<dbReference type="InterPro" id="IPR001633">
    <property type="entry name" value="EAL_dom"/>
</dbReference>
<proteinExistence type="predicted"/>
<dbReference type="PROSITE" id="PS50887">
    <property type="entry name" value="GGDEF"/>
    <property type="match status" value="1"/>
</dbReference>
<evidence type="ECO:0000259" key="2">
    <source>
        <dbReference type="PROSITE" id="PS50887"/>
    </source>
</evidence>
<organism evidence="3 4">
    <name type="scientific">Clostridium ganghwense</name>
    <dbReference type="NCBI Taxonomy" id="312089"/>
    <lineage>
        <taxon>Bacteria</taxon>
        <taxon>Bacillati</taxon>
        <taxon>Bacillota</taxon>
        <taxon>Clostridia</taxon>
        <taxon>Eubacteriales</taxon>
        <taxon>Clostridiaceae</taxon>
        <taxon>Clostridium</taxon>
    </lineage>
</organism>
<protein>
    <submittedName>
        <fullName evidence="3">EAL domain-containing protein</fullName>
    </submittedName>
</protein>
<accession>A0ABT4CJB1</accession>
<dbReference type="InterPro" id="IPR035919">
    <property type="entry name" value="EAL_sf"/>
</dbReference>
<dbReference type="Gene3D" id="3.30.70.270">
    <property type="match status" value="1"/>
</dbReference>
<evidence type="ECO:0000259" key="1">
    <source>
        <dbReference type="PROSITE" id="PS50883"/>
    </source>
</evidence>
<dbReference type="Gene3D" id="3.20.20.450">
    <property type="entry name" value="EAL domain"/>
    <property type="match status" value="1"/>
</dbReference>
<dbReference type="Pfam" id="PF00990">
    <property type="entry name" value="GGDEF"/>
    <property type="match status" value="1"/>
</dbReference>
<dbReference type="InterPro" id="IPR029787">
    <property type="entry name" value="Nucleotide_cyclase"/>
</dbReference>
<gene>
    <name evidence="3" type="ORF">OXH55_00540</name>
</gene>
<dbReference type="Pfam" id="PF00563">
    <property type="entry name" value="EAL"/>
    <property type="match status" value="1"/>
</dbReference>
<dbReference type="PANTHER" id="PTHR33121">
    <property type="entry name" value="CYCLIC DI-GMP PHOSPHODIESTERASE PDEF"/>
    <property type="match status" value="1"/>
</dbReference>
<dbReference type="InterPro" id="IPR043128">
    <property type="entry name" value="Rev_trsase/Diguanyl_cyclase"/>
</dbReference>
<dbReference type="NCBIfam" id="TIGR00254">
    <property type="entry name" value="GGDEF"/>
    <property type="match status" value="1"/>
</dbReference>
<evidence type="ECO:0000313" key="4">
    <source>
        <dbReference type="Proteomes" id="UP001079657"/>
    </source>
</evidence>
<keyword evidence="4" id="KW-1185">Reference proteome</keyword>
<feature type="domain" description="EAL" evidence="1">
    <location>
        <begin position="349"/>
        <end position="603"/>
    </location>
</feature>
<dbReference type="PROSITE" id="PS50883">
    <property type="entry name" value="EAL"/>
    <property type="match status" value="1"/>
</dbReference>
<dbReference type="SUPFAM" id="SSF55073">
    <property type="entry name" value="Nucleotide cyclase"/>
    <property type="match status" value="1"/>
</dbReference>
<dbReference type="PANTHER" id="PTHR33121:SF71">
    <property type="entry name" value="OXYGEN SENSOR PROTEIN DOSP"/>
    <property type="match status" value="1"/>
</dbReference>
<dbReference type="InterPro" id="IPR000160">
    <property type="entry name" value="GGDEF_dom"/>
</dbReference>
<dbReference type="EMBL" id="JAPQES010000001">
    <property type="protein sequence ID" value="MCY6369132.1"/>
    <property type="molecule type" value="Genomic_DNA"/>
</dbReference>
<evidence type="ECO:0000313" key="3">
    <source>
        <dbReference type="EMBL" id="MCY6369132.1"/>
    </source>
</evidence>
<dbReference type="RefSeq" id="WP_268047455.1">
    <property type="nucleotide sequence ID" value="NZ_JAPQES010000001.1"/>
</dbReference>
<dbReference type="SMART" id="SM00267">
    <property type="entry name" value="GGDEF"/>
    <property type="match status" value="1"/>
</dbReference>
<sequence>MSYKLEKLLDVIVLQQLLYMIYKYMEVPSKIIDVNNNVLVTCDPNNKICINITKEFLNKFKSGQGYIEIQCINGLNNICIPIIVNKEVAAVICEAISEDKQRESINFICQLAKNFGYICSRKIQLLIEEDQLNERYEEIRGVYEALIVAEEEIRKQFDKLMKSQKLLKEREEKIYNLAFIDSLTGLPNKNSLYRDLENMCEKKNLFALIFIDIDKFKEINDTFGHTFGDKVLEEFSLFLNKFTGYKYRVYRWGGDEFVLILETKFAANTKEFLEKMNSELGNTIMINDKEIFITSSMGVSIYPEHGSTPEELIKNADIAMYTAKSLRKNSCVNYYKIYDKEFYINKIKKITLEKDLRKAFDNNEFYVFYQPQIDIKTEKLIGAEALVRWINKEGKVIAPSAFIPSTEETGLIVPLGEYVLKTSCNQAKRWHDIGYPNLKLSVNLSGRQLEDKELISTVKKILYDTKFNPKYLELEITESIAMKNMNLTIQLLETLKAININVALDDFGTGYSSLNYLRQFPINVLKIDKSFIDKITTKSAESEIIKCIISLAHSLNLKIIAEGIENIEQLKSLKSIDCDEGQGYYFSKPLSAKAFEEYLKNHYKA</sequence>
<feature type="domain" description="GGDEF" evidence="2">
    <location>
        <begin position="204"/>
        <end position="336"/>
    </location>
</feature>
<dbReference type="CDD" id="cd01949">
    <property type="entry name" value="GGDEF"/>
    <property type="match status" value="1"/>
</dbReference>
<comment type="caution">
    <text evidence="3">The sequence shown here is derived from an EMBL/GenBank/DDBJ whole genome shotgun (WGS) entry which is preliminary data.</text>
</comment>
<dbReference type="Proteomes" id="UP001079657">
    <property type="component" value="Unassembled WGS sequence"/>
</dbReference>
<dbReference type="SMART" id="SM00052">
    <property type="entry name" value="EAL"/>
    <property type="match status" value="1"/>
</dbReference>
<dbReference type="SUPFAM" id="SSF141868">
    <property type="entry name" value="EAL domain-like"/>
    <property type="match status" value="1"/>
</dbReference>
<dbReference type="InterPro" id="IPR050706">
    <property type="entry name" value="Cyclic-di-GMP_PDE-like"/>
</dbReference>